<dbReference type="GO" id="GO:0012506">
    <property type="term" value="C:vesicle membrane"/>
    <property type="evidence" value="ECO:0007669"/>
    <property type="project" value="InterPro"/>
</dbReference>
<evidence type="ECO:0000256" key="4">
    <source>
        <dbReference type="SAM" id="MobiDB-lite"/>
    </source>
</evidence>
<comment type="caution">
    <text evidence="5">The sequence shown here is derived from an EMBL/GenBank/DDBJ whole genome shotgun (WGS) entry which is preliminary data.</text>
</comment>
<dbReference type="GO" id="GO:0005198">
    <property type="term" value="F:structural molecule activity"/>
    <property type="evidence" value="ECO:0007669"/>
    <property type="project" value="InterPro"/>
</dbReference>
<organism evidence="5 6">
    <name type="scientific">Georgenia ruanii</name>
    <dbReference type="NCBI Taxonomy" id="348442"/>
    <lineage>
        <taxon>Bacteria</taxon>
        <taxon>Bacillati</taxon>
        <taxon>Actinomycetota</taxon>
        <taxon>Actinomycetes</taxon>
        <taxon>Micrococcales</taxon>
        <taxon>Bogoriellaceae</taxon>
        <taxon>Georgenia</taxon>
    </lineage>
</organism>
<proteinExistence type="inferred from homology"/>
<dbReference type="Pfam" id="PF00741">
    <property type="entry name" value="Gas_vesicle"/>
    <property type="match status" value="1"/>
</dbReference>
<dbReference type="PANTHER" id="PTHR35344">
    <property type="entry name" value="GAS VESICLE STRUCTURAL PROTEIN 2-RELATED"/>
    <property type="match status" value="1"/>
</dbReference>
<feature type="compositionally biased region" description="Basic and acidic residues" evidence="4">
    <location>
        <begin position="177"/>
        <end position="186"/>
    </location>
</feature>
<dbReference type="InterPro" id="IPR000638">
    <property type="entry name" value="Gas-vesicle_GvpA-like"/>
</dbReference>
<evidence type="ECO:0000256" key="1">
    <source>
        <dbReference type="ARBA" id="ARBA00022987"/>
    </source>
</evidence>
<reference evidence="5 6" key="1">
    <citation type="submission" date="2019-10" db="EMBL/GenBank/DDBJ databases">
        <title>Georgenia wutianyii sp. nov. and Georgenia yuyongxinii sp. nov. isolated from plateau pika (Ochotona curzoniae) in the Qinghai-Tibet plateau of China.</title>
        <authorList>
            <person name="Tian Z."/>
        </authorList>
    </citation>
    <scope>NUCLEOTIDE SEQUENCE [LARGE SCALE GENOMIC DNA]</scope>
    <source>
        <strain evidence="5 6">JCM 15130</strain>
    </source>
</reference>
<gene>
    <name evidence="5" type="ORF">GB882_14875</name>
</gene>
<evidence type="ECO:0000256" key="3">
    <source>
        <dbReference type="ARBA" id="ARBA00035646"/>
    </source>
</evidence>
<dbReference type="PROSITE" id="PS00669">
    <property type="entry name" value="GAS_VESICLE_A_2"/>
    <property type="match status" value="1"/>
</dbReference>
<keyword evidence="1" id="KW-0304">Gas vesicle</keyword>
<dbReference type="PANTHER" id="PTHR35344:SF4">
    <property type="entry name" value="GAS VESICLE PROTEIN A1"/>
    <property type="match status" value="1"/>
</dbReference>
<comment type="subcellular location">
    <subcellularLocation>
        <location evidence="2">Gas vesicle</location>
    </subcellularLocation>
</comment>
<evidence type="ECO:0000313" key="6">
    <source>
        <dbReference type="Proteomes" id="UP000429644"/>
    </source>
</evidence>
<dbReference type="InterPro" id="IPR018493">
    <property type="entry name" value="GvpA-like_CS"/>
</dbReference>
<accession>A0A7J9UZ85</accession>
<evidence type="ECO:0000313" key="5">
    <source>
        <dbReference type="EMBL" id="MPV89957.1"/>
    </source>
</evidence>
<dbReference type="InterPro" id="IPR050530">
    <property type="entry name" value="GvpA"/>
</dbReference>
<dbReference type="OrthoDB" id="532318at2"/>
<feature type="region of interest" description="Disordered" evidence="4">
    <location>
        <begin position="112"/>
        <end position="192"/>
    </location>
</feature>
<protein>
    <submittedName>
        <fullName evidence="5">Gas vesicle protein</fullName>
    </submittedName>
</protein>
<keyword evidence="6" id="KW-1185">Reference proteome</keyword>
<dbReference type="EMBL" id="WHPD01003212">
    <property type="protein sequence ID" value="MPV89957.1"/>
    <property type="molecule type" value="Genomic_DNA"/>
</dbReference>
<sequence>MEPRRDREGSLVHVIETLLDKGLVLNADIMVSVAGVELLGIRIRAALASFETAARYGLEFPSGTNTETIAWRNAIEPKETCPRCGKSAPTAQLLNEFCPWCGWRSARAIREDERRQVGGQPEDEPTSDVGGPDAPEAAAIAPGGTESGDGQERRRAARVPDEDAPPGDGKGDGSGGEPRRAARVPDEGDGDG</sequence>
<dbReference type="GO" id="GO:0031411">
    <property type="term" value="C:gas vesicle"/>
    <property type="evidence" value="ECO:0007669"/>
    <property type="project" value="UniProtKB-SubCell"/>
</dbReference>
<dbReference type="Proteomes" id="UP000429644">
    <property type="component" value="Unassembled WGS sequence"/>
</dbReference>
<dbReference type="AlphaFoldDB" id="A0A7J9UZ85"/>
<evidence type="ECO:0000256" key="2">
    <source>
        <dbReference type="ARBA" id="ARBA00035108"/>
    </source>
</evidence>
<feature type="compositionally biased region" description="Basic and acidic residues" evidence="4">
    <location>
        <begin position="150"/>
        <end position="161"/>
    </location>
</feature>
<comment type="similarity">
    <text evidence="3">Belongs to the gas vesicle GvpA family.</text>
</comment>
<name>A0A7J9UZ85_9MICO</name>